<dbReference type="Proteomes" id="UP001498398">
    <property type="component" value="Unassembled WGS sequence"/>
</dbReference>
<proteinExistence type="predicted"/>
<accession>A0ABR1IRG9</accession>
<dbReference type="SUPFAM" id="SSF48403">
    <property type="entry name" value="Ankyrin repeat"/>
    <property type="match status" value="1"/>
</dbReference>
<dbReference type="PANTHER" id="PTHR43558">
    <property type="entry name" value="REDUCTASE, PUTATIVE (AFU_ORTHOLOGUE AFUA_3G10540)-RELATED"/>
    <property type="match status" value="1"/>
</dbReference>
<name>A0ABR1IRG9_9AGAR</name>
<protein>
    <recommendedName>
        <fullName evidence="3">Ankyrin</fullName>
    </recommendedName>
</protein>
<dbReference type="InterPro" id="IPR053354">
    <property type="entry name" value="MGDG_epimerase"/>
</dbReference>
<dbReference type="InterPro" id="IPR036770">
    <property type="entry name" value="Ankyrin_rpt-contain_sf"/>
</dbReference>
<comment type="caution">
    <text evidence="1">The sequence shown here is derived from an EMBL/GenBank/DDBJ whole genome shotgun (WGS) entry which is preliminary data.</text>
</comment>
<gene>
    <name evidence="1" type="ORF">VKT23_019194</name>
</gene>
<dbReference type="Pfam" id="PF00023">
    <property type="entry name" value="Ank"/>
    <property type="match status" value="1"/>
</dbReference>
<evidence type="ECO:0008006" key="3">
    <source>
        <dbReference type="Google" id="ProtNLM"/>
    </source>
</evidence>
<organism evidence="1 2">
    <name type="scientific">Marasmiellus scandens</name>
    <dbReference type="NCBI Taxonomy" id="2682957"/>
    <lineage>
        <taxon>Eukaryota</taxon>
        <taxon>Fungi</taxon>
        <taxon>Dikarya</taxon>
        <taxon>Basidiomycota</taxon>
        <taxon>Agaricomycotina</taxon>
        <taxon>Agaricomycetes</taxon>
        <taxon>Agaricomycetidae</taxon>
        <taxon>Agaricales</taxon>
        <taxon>Marasmiineae</taxon>
        <taxon>Omphalotaceae</taxon>
        <taxon>Marasmiellus</taxon>
    </lineage>
</organism>
<reference evidence="1 2" key="1">
    <citation type="submission" date="2024-01" db="EMBL/GenBank/DDBJ databases">
        <title>A draft genome for the cacao thread blight pathogen Marasmiellus scandens.</title>
        <authorList>
            <person name="Baruah I.K."/>
            <person name="Leung J."/>
            <person name="Bukari Y."/>
            <person name="Amoako-Attah I."/>
            <person name="Meinhardt L.W."/>
            <person name="Bailey B.A."/>
            <person name="Cohen S.P."/>
        </authorList>
    </citation>
    <scope>NUCLEOTIDE SEQUENCE [LARGE SCALE GENOMIC DNA]</scope>
    <source>
        <strain evidence="1 2">GH-19</strain>
    </source>
</reference>
<dbReference type="Pfam" id="PF26128">
    <property type="entry name" value="Gad2"/>
    <property type="match status" value="1"/>
</dbReference>
<dbReference type="SMART" id="SM00248">
    <property type="entry name" value="ANK"/>
    <property type="match status" value="2"/>
</dbReference>
<dbReference type="Gene3D" id="1.25.40.20">
    <property type="entry name" value="Ankyrin repeat-containing domain"/>
    <property type="match status" value="1"/>
</dbReference>
<dbReference type="EMBL" id="JBANRG010000095">
    <property type="protein sequence ID" value="KAK7436346.1"/>
    <property type="molecule type" value="Genomic_DNA"/>
</dbReference>
<evidence type="ECO:0000313" key="1">
    <source>
        <dbReference type="EMBL" id="KAK7436346.1"/>
    </source>
</evidence>
<sequence>MASACTQAQAFLDRIHKVSHIAEADHHHALQEVLQISIDDEANLRRLWAQDPNNPLLRNPFVGLINIFQAPPDLRRNICIRNVLRGDMENQYVMPLEALDTNGPCMVSELAKFNYNWSIFSEGSLSRLTNWDNIIVAGGSVLACLMPPPNGALRTKKATRTYYHLTAYPTSDIDIFLWGLSSQEAEEKIKIVYKAVKAAIPFRLICVRTKNTISFHSQYPYRSVQIILRLYSSPAEILAGFDIDAACCAYDGRQVWASPRAIIAIMRRCITIDMSRRSPSYEVRLAKYASRGFEVYVSGLERHRIDPTIYQGGVTHTNGLARLLILEHLQDPLNPHAMIYRMSRKYPSALKGNVNIPEEFEANGYQVPSFSIPYGPGWDARKIETLVWRNNITLNSPYNPRNKNRLLHRHIAFVRNTVEECMEDCCVWCPDPENTAERELQQEEDKKYVRGRIAFICENPGRQIMTGSFNPIDDEEWSEQAYIGTSTEFFKEIINGDRNNVAAMIESNDTIINRPDRIGRTPLQVAILANQGDIACDLIKAGAEIGCRMADGRTALHCAAEMNSEEVIFNLLAVAQANRGQCDGKSKLDIFCVRN</sequence>
<dbReference type="PANTHER" id="PTHR43558:SF6">
    <property type="entry name" value="REDUCTASE, PUTATIVE (AFU_ORTHOLOGUE AFUA_3G10540)-RELATED"/>
    <property type="match status" value="1"/>
</dbReference>
<evidence type="ECO:0000313" key="2">
    <source>
        <dbReference type="Proteomes" id="UP001498398"/>
    </source>
</evidence>
<keyword evidence="2" id="KW-1185">Reference proteome</keyword>
<dbReference type="InterPro" id="IPR002110">
    <property type="entry name" value="Ankyrin_rpt"/>
</dbReference>